<dbReference type="SUPFAM" id="SSF49879">
    <property type="entry name" value="SMAD/FHA domain"/>
    <property type="match status" value="1"/>
</dbReference>
<organism evidence="2 3">
    <name type="scientific">Agathobacter ruminis</name>
    <dbReference type="NCBI Taxonomy" id="1712665"/>
    <lineage>
        <taxon>Bacteria</taxon>
        <taxon>Bacillati</taxon>
        <taxon>Bacillota</taxon>
        <taxon>Clostridia</taxon>
        <taxon>Lachnospirales</taxon>
        <taxon>Lachnospiraceae</taxon>
        <taxon>Agathobacter</taxon>
    </lineage>
</organism>
<protein>
    <recommendedName>
        <fullName evidence="1">FHA domain-containing protein</fullName>
    </recommendedName>
</protein>
<evidence type="ECO:0000313" key="3">
    <source>
        <dbReference type="Proteomes" id="UP000224563"/>
    </source>
</evidence>
<dbReference type="PROSITE" id="PS50006">
    <property type="entry name" value="FHA_DOMAIN"/>
    <property type="match status" value="1"/>
</dbReference>
<dbReference type="Pfam" id="PF00498">
    <property type="entry name" value="FHA"/>
    <property type="match status" value="1"/>
</dbReference>
<dbReference type="Pfam" id="PF19909">
    <property type="entry name" value="DUF6382"/>
    <property type="match status" value="1"/>
</dbReference>
<dbReference type="InterPro" id="IPR050923">
    <property type="entry name" value="Cell_Proc_Reg/RNA_Proc"/>
</dbReference>
<evidence type="ECO:0000313" key="2">
    <source>
        <dbReference type="EMBL" id="PHU38652.1"/>
    </source>
</evidence>
<dbReference type="PANTHER" id="PTHR23308">
    <property type="entry name" value="NUCLEAR INHIBITOR OF PROTEIN PHOSPHATASE-1"/>
    <property type="match status" value="1"/>
</dbReference>
<reference evidence="2 3" key="1">
    <citation type="submission" date="2017-10" db="EMBL/GenBank/DDBJ databases">
        <title>Resolving the taxonomy of Roseburia spp., Eubacterium rectale and Agathobacter spp. through phylogenomic analysis.</title>
        <authorList>
            <person name="Sheridan P.O."/>
            <person name="Walker A.W."/>
            <person name="Duncan S.H."/>
            <person name="Scott K.P."/>
            <person name="Toole P.W.O."/>
            <person name="Luis P."/>
            <person name="Flint H.J."/>
        </authorList>
    </citation>
    <scope>NUCLEOTIDE SEQUENCE [LARGE SCALE GENOMIC DNA]</scope>
    <source>
        <strain evidence="2 3">JK623</strain>
    </source>
</reference>
<evidence type="ECO:0000259" key="1">
    <source>
        <dbReference type="PROSITE" id="PS50006"/>
    </source>
</evidence>
<comment type="caution">
    <text evidence="2">The sequence shown here is derived from an EMBL/GenBank/DDBJ whole genome shotgun (WGS) entry which is preliminary data.</text>
</comment>
<dbReference type="Gene3D" id="2.60.200.20">
    <property type="match status" value="1"/>
</dbReference>
<dbReference type="InterPro" id="IPR000253">
    <property type="entry name" value="FHA_dom"/>
</dbReference>
<name>A0A2G3E5V1_9FIRM</name>
<gene>
    <name evidence="2" type="ORF">CSX02_01520</name>
</gene>
<dbReference type="RefSeq" id="WP_099385370.1">
    <property type="nucleotide sequence ID" value="NZ_JANSWH010000068.1"/>
</dbReference>
<keyword evidence="3" id="KW-1185">Reference proteome</keyword>
<dbReference type="InterPro" id="IPR045962">
    <property type="entry name" value="DUF6382"/>
</dbReference>
<feature type="domain" description="FHA" evidence="1">
    <location>
        <begin position="305"/>
        <end position="354"/>
    </location>
</feature>
<accession>A0A2G3E5V1</accession>
<dbReference type="InterPro" id="IPR008984">
    <property type="entry name" value="SMAD_FHA_dom_sf"/>
</dbReference>
<dbReference type="Proteomes" id="UP000224563">
    <property type="component" value="Unassembled WGS sequence"/>
</dbReference>
<sequence length="378" mass="44215">MINREVTYERNLLGSFIKIPTAYQGAFDEKIMLMHPIAGMIPVEKCFYNDEGRYWYNITGFQPLDTKCRMQNPDSDFVEKLILRICEQLEELELNLIAPETLLMDPEYIFISNHTDEIRFMMYPGIGGDVMDHLRELMEYLLTKVNHIDGNDTEHIYHLYSLILSHSCSVGDIRLEIEKMRQAKLIVEMQQDLQMQPEEAKAEPDRPKRGILKVVHNWYVQIVDKLRKVTPKLWKKTLRKGAPEQNANAKKPTDDVWVKEMNLIEEEPECYPTICILQESAKVQGILKPQSNAGRADIYIEEDEVRIGKGANVDIRISDEAVSRIHAKITRESENYYLEDLNSTNGTFLNEELLCFREKYRLKKDDIIQFANVKYRFL</sequence>
<proteinExistence type="predicted"/>
<dbReference type="EMBL" id="PDYG01000004">
    <property type="protein sequence ID" value="PHU38652.1"/>
    <property type="molecule type" value="Genomic_DNA"/>
</dbReference>
<reference evidence="2 3" key="2">
    <citation type="submission" date="2017-10" db="EMBL/GenBank/DDBJ databases">
        <authorList>
            <person name="Banno H."/>
            <person name="Chua N.-H."/>
        </authorList>
    </citation>
    <scope>NUCLEOTIDE SEQUENCE [LARGE SCALE GENOMIC DNA]</scope>
    <source>
        <strain evidence="2 3">JK623</strain>
    </source>
</reference>
<dbReference type="SMART" id="SM00240">
    <property type="entry name" value="FHA"/>
    <property type="match status" value="1"/>
</dbReference>
<dbReference type="CDD" id="cd00060">
    <property type="entry name" value="FHA"/>
    <property type="match status" value="1"/>
</dbReference>
<dbReference type="AlphaFoldDB" id="A0A2G3E5V1"/>